<feature type="domain" description="Fucosyltransferase N-terminal" evidence="20">
    <location>
        <begin position="3"/>
        <end position="56"/>
    </location>
</feature>
<dbReference type="Pfam" id="PF00852">
    <property type="entry name" value="Glyco_transf_10"/>
    <property type="match status" value="1"/>
</dbReference>
<evidence type="ECO:0000256" key="7">
    <source>
        <dbReference type="ARBA" id="ARBA00022968"/>
    </source>
</evidence>
<evidence type="ECO:0000256" key="8">
    <source>
        <dbReference type="ARBA" id="ARBA00022989"/>
    </source>
</evidence>
<keyword evidence="12" id="KW-0395">Inflammatory response</keyword>
<comment type="caution">
    <text evidence="21">The sequence shown here is derived from an EMBL/GenBank/DDBJ whole genome shotgun (WGS) entry which is preliminary data.</text>
</comment>
<dbReference type="Pfam" id="PF17039">
    <property type="entry name" value="Glyco_tran_10_N"/>
    <property type="match status" value="1"/>
</dbReference>
<reference evidence="21" key="1">
    <citation type="journal article" date="2023" name="Science">
        <title>Genome structures resolve the early diversification of teleost fishes.</title>
        <authorList>
            <person name="Parey E."/>
            <person name="Louis A."/>
            <person name="Montfort J."/>
            <person name="Bouchez O."/>
            <person name="Roques C."/>
            <person name="Iampietro C."/>
            <person name="Lluch J."/>
            <person name="Castinel A."/>
            <person name="Donnadieu C."/>
            <person name="Desvignes T."/>
            <person name="Floi Bucao C."/>
            <person name="Jouanno E."/>
            <person name="Wen M."/>
            <person name="Mejri S."/>
            <person name="Dirks R."/>
            <person name="Jansen H."/>
            <person name="Henkel C."/>
            <person name="Chen W.J."/>
            <person name="Zahm M."/>
            <person name="Cabau C."/>
            <person name="Klopp C."/>
            <person name="Thompson A.W."/>
            <person name="Robinson-Rechavi M."/>
            <person name="Braasch I."/>
            <person name="Lecointre G."/>
            <person name="Bobe J."/>
            <person name="Postlethwait J.H."/>
            <person name="Berthelot C."/>
            <person name="Roest Crollius H."/>
            <person name="Guiguen Y."/>
        </authorList>
    </citation>
    <scope>NUCLEOTIDE SEQUENCE</scope>
    <source>
        <strain evidence="21">NC1722</strain>
    </source>
</reference>
<evidence type="ECO:0000256" key="11">
    <source>
        <dbReference type="ARBA" id="ARBA00023180"/>
    </source>
</evidence>
<evidence type="ECO:0000259" key="19">
    <source>
        <dbReference type="Pfam" id="PF00852"/>
    </source>
</evidence>
<dbReference type="InterPro" id="IPR055270">
    <property type="entry name" value="Glyco_tran_10_C"/>
</dbReference>
<evidence type="ECO:0000256" key="14">
    <source>
        <dbReference type="ARBA" id="ARBA00035849"/>
    </source>
</evidence>
<evidence type="ECO:0000256" key="3">
    <source>
        <dbReference type="ARBA" id="ARBA00008919"/>
    </source>
</evidence>
<evidence type="ECO:0000256" key="10">
    <source>
        <dbReference type="ARBA" id="ARBA00023136"/>
    </source>
</evidence>
<dbReference type="SUPFAM" id="SSF53756">
    <property type="entry name" value="UDP-Glycosyltransferase/glycogen phosphorylase"/>
    <property type="match status" value="1"/>
</dbReference>
<keyword evidence="6 18" id="KW-0812">Transmembrane</keyword>
<dbReference type="Proteomes" id="UP001221898">
    <property type="component" value="Unassembled WGS sequence"/>
</dbReference>
<dbReference type="EC" id="2.4.1.-" evidence="18"/>
<protein>
    <recommendedName>
        <fullName evidence="18">Fucosyltransferase</fullName>
        <ecNumber evidence="18">2.4.1.-</ecNumber>
    </recommendedName>
</protein>
<comment type="subcellular location">
    <subcellularLocation>
        <location evidence="1">Golgi apparatus membrane</location>
        <topology evidence="1">Single-pass type II membrane protein</topology>
    </subcellularLocation>
    <subcellularLocation>
        <location evidence="18">Golgi apparatus</location>
        <location evidence="18">Golgi stack membrane</location>
        <topology evidence="18">Single-pass type II membrane protein</topology>
    </subcellularLocation>
</comment>
<evidence type="ECO:0000256" key="6">
    <source>
        <dbReference type="ARBA" id="ARBA00022692"/>
    </source>
</evidence>
<dbReference type="AlphaFoldDB" id="A0AAD7SYV0"/>
<dbReference type="GO" id="GO:0032580">
    <property type="term" value="C:Golgi cisterna membrane"/>
    <property type="evidence" value="ECO:0007669"/>
    <property type="project" value="UniProtKB-SubCell"/>
</dbReference>
<evidence type="ECO:0000256" key="16">
    <source>
        <dbReference type="ARBA" id="ARBA00036481"/>
    </source>
</evidence>
<evidence type="ECO:0000256" key="18">
    <source>
        <dbReference type="RuleBase" id="RU003832"/>
    </source>
</evidence>
<evidence type="ECO:0000259" key="20">
    <source>
        <dbReference type="Pfam" id="PF17039"/>
    </source>
</evidence>
<keyword evidence="11" id="KW-0325">Glycoprotein</keyword>
<keyword evidence="22" id="KW-1185">Reference proteome</keyword>
<comment type="pathway">
    <text evidence="2">Protein modification; protein glycosylation.</text>
</comment>
<dbReference type="PANTHER" id="PTHR11929:SF132">
    <property type="entry name" value="ALPHA-(1,3)-FUCOSYLTRANSFERASE 4"/>
    <property type="match status" value="1"/>
</dbReference>
<keyword evidence="7" id="KW-0735">Signal-anchor</keyword>
<name>A0AAD7SYV0_9TELE</name>
<keyword evidence="9 18" id="KW-0333">Golgi apparatus</keyword>
<evidence type="ECO:0000256" key="9">
    <source>
        <dbReference type="ARBA" id="ARBA00023034"/>
    </source>
</evidence>
<evidence type="ECO:0000256" key="13">
    <source>
        <dbReference type="ARBA" id="ARBA00029329"/>
    </source>
</evidence>
<comment type="catalytic activity">
    <reaction evidence="15">
        <text>an alpha-Neu5Ac-(2-&gt;3)-beta-D-Gal-(1-&gt;4)-beta-D-GlcNAc-(1-&gt;3)-beta-D-Gal-(1-&gt;4)-beta-D-GlcNAc derivative + GDP-beta-L-fucose = an alpha-Neu5Ac-(2-&gt;3)-beta-D-Gal-(1-&gt;4)-beta-D-GlcNAc-(1-&gt;3)-beta-D-Gal-(1-&gt;4)-[alpha-L-Fuc-(1-&gt;3)]-beta-D-GlcNAc derivative + GDP + H(+)</text>
        <dbReference type="Rhea" id="RHEA:68044"/>
        <dbReference type="ChEBI" id="CHEBI:15378"/>
        <dbReference type="ChEBI" id="CHEBI:57273"/>
        <dbReference type="ChEBI" id="CHEBI:58189"/>
        <dbReference type="ChEBI" id="CHEBI:145343"/>
        <dbReference type="ChEBI" id="CHEBI:176900"/>
    </reaction>
    <physiologicalReaction direction="left-to-right" evidence="15">
        <dbReference type="Rhea" id="RHEA:68045"/>
    </physiologicalReaction>
</comment>
<evidence type="ECO:0000256" key="17">
    <source>
        <dbReference type="ARBA" id="ARBA00046186"/>
    </source>
</evidence>
<dbReference type="InterPro" id="IPR038577">
    <property type="entry name" value="GT10-like_C_sf"/>
</dbReference>
<dbReference type="GO" id="GO:0006954">
    <property type="term" value="P:inflammatory response"/>
    <property type="evidence" value="ECO:0007669"/>
    <property type="project" value="UniProtKB-KW"/>
</dbReference>
<evidence type="ECO:0000256" key="12">
    <source>
        <dbReference type="ARBA" id="ARBA00023198"/>
    </source>
</evidence>
<comment type="similarity">
    <text evidence="3 18">Belongs to the glycosyltransferase 10 family.</text>
</comment>
<proteinExistence type="inferred from homology"/>
<evidence type="ECO:0000313" key="22">
    <source>
        <dbReference type="Proteomes" id="UP001221898"/>
    </source>
</evidence>
<dbReference type="PANTHER" id="PTHR11929">
    <property type="entry name" value="ALPHA- 1,3 -FUCOSYLTRANSFERASE"/>
    <property type="match status" value="1"/>
</dbReference>
<feature type="domain" description="Fucosyltransferase C-terminal" evidence="19">
    <location>
        <begin position="72"/>
        <end position="246"/>
    </location>
</feature>
<dbReference type="FunFam" id="3.40.50.11660:FF:000001">
    <property type="entry name" value="alpha-(1,3)-fucosyltransferase 9"/>
    <property type="match status" value="1"/>
</dbReference>
<evidence type="ECO:0000313" key="21">
    <source>
        <dbReference type="EMBL" id="KAJ8410868.1"/>
    </source>
</evidence>
<evidence type="ECO:0000256" key="5">
    <source>
        <dbReference type="ARBA" id="ARBA00022679"/>
    </source>
</evidence>
<evidence type="ECO:0000256" key="1">
    <source>
        <dbReference type="ARBA" id="ARBA00004323"/>
    </source>
</evidence>
<comment type="catalytic activity">
    <reaction evidence="13">
        <text>a beta-D-galactosyl-(1-&gt;4)-N-acetyl-beta-D-glucosaminyl derivative + GDP-beta-L-fucose = a beta-D-galactosyl-(1-&gt;4)-[alpha-L-fucosyl-(1-&gt;3)]-N-acetyl-beta-D-glucosaminyl derivative + GDP + H(+)</text>
        <dbReference type="Rhea" id="RHEA:14257"/>
        <dbReference type="ChEBI" id="CHEBI:15378"/>
        <dbReference type="ChEBI" id="CHEBI:57273"/>
        <dbReference type="ChEBI" id="CHEBI:58189"/>
        <dbReference type="ChEBI" id="CHEBI:133507"/>
        <dbReference type="ChEBI" id="CHEBI:137941"/>
        <dbReference type="EC" id="2.4.1.152"/>
    </reaction>
    <physiologicalReaction direction="left-to-right" evidence="13">
        <dbReference type="Rhea" id="RHEA:14258"/>
    </physiologicalReaction>
</comment>
<comment type="function">
    <text evidence="17">Catalyzes alpha(1-&gt;3) linkage of fucosyl moiety transferred from GDP-beta-L-fucose to N-acetyl glucosamine (GlcNAc) within type 2 lactosamine (LacNAc, Gal-beta(1-&gt;4)GlcNAc) glycan attached to N- or O-linked glycoproteins. Robustly fucosylates nonsialylated distal LacNAc unit of the polylactosamine chain to form Lewis X antigen (CD15), a glycan determinant known to mediate important cellular functions in development and immunity. Fucosylates with lower efficiency sialylated LacNAc acceptors to form sialyl Lewis X and 6-sulfo sialyl Lewis X determinants that serve as recognition epitopes for C-type lectins. Together with FUT7 contributes to SELE, SELL and SELP selectin ligand biosynthesis and selectin-dependent lymphocyte homing, leukocyte migration and blood leukocyte homeostasis. In a cell type specific manner, may also fucosylate the internal LacNAc unit of the polylactosamine chain to form VIM-2 antigen that serves as recognition epitope for SELE.</text>
</comment>
<evidence type="ECO:0000256" key="2">
    <source>
        <dbReference type="ARBA" id="ARBA00004922"/>
    </source>
</evidence>
<evidence type="ECO:0000256" key="15">
    <source>
        <dbReference type="ARBA" id="ARBA00036234"/>
    </source>
</evidence>
<keyword evidence="4 18" id="KW-0328">Glycosyltransferase</keyword>
<dbReference type="GO" id="GO:0017083">
    <property type="term" value="F:4-galactosyl-N-acetylglucosaminide 3-alpha-L-fucosyltransferase activity"/>
    <property type="evidence" value="ECO:0007669"/>
    <property type="project" value="UniProtKB-EC"/>
</dbReference>
<organism evidence="21 22">
    <name type="scientific">Aldrovandia affinis</name>
    <dbReference type="NCBI Taxonomy" id="143900"/>
    <lineage>
        <taxon>Eukaryota</taxon>
        <taxon>Metazoa</taxon>
        <taxon>Chordata</taxon>
        <taxon>Craniata</taxon>
        <taxon>Vertebrata</taxon>
        <taxon>Euteleostomi</taxon>
        <taxon>Actinopterygii</taxon>
        <taxon>Neopterygii</taxon>
        <taxon>Teleostei</taxon>
        <taxon>Notacanthiformes</taxon>
        <taxon>Halosauridae</taxon>
        <taxon>Aldrovandia</taxon>
    </lineage>
</organism>
<evidence type="ECO:0000256" key="4">
    <source>
        <dbReference type="ARBA" id="ARBA00022676"/>
    </source>
</evidence>
<dbReference type="GO" id="GO:0000139">
    <property type="term" value="C:Golgi membrane"/>
    <property type="evidence" value="ECO:0007669"/>
    <property type="project" value="UniProtKB-SubCell"/>
</dbReference>
<dbReference type="InterPro" id="IPR001503">
    <property type="entry name" value="Glyco_trans_10"/>
</dbReference>
<gene>
    <name evidence="21" type="ORF">AAFF_G00188250</name>
</gene>
<keyword evidence="10" id="KW-0472">Membrane</keyword>
<dbReference type="Gene3D" id="3.40.50.11660">
    <property type="entry name" value="Glycosyl transferase family 10, C-terminal domain"/>
    <property type="match status" value="1"/>
</dbReference>
<accession>A0AAD7SYV0</accession>
<sequence length="249" mass="29475">MGNLSRLPRNPRPRRQKWIWMNFESPTHTSGMEDLEGIFNWTMSYKVGSDIFMPYGYLQPRKALRSSTVLLPHKKKLVAWVISNWNEDHARVVLYWRLRKYIPIDVYGRDARELVNNSMVQTVSQYKFYLAFENSQHPDYITEKLWRNALGSSAVPVVLGPPRSNYEKFLPGDAFIHVDDFDSPKMLAAYLRFLAKTPQLYKRYFNWKRDYKVHVTTFWNEHYCAACQAVRAGRYQTKVVSDLALWFES</sequence>
<keyword evidence="8" id="KW-1133">Transmembrane helix</keyword>
<dbReference type="EMBL" id="JAINUG010000025">
    <property type="protein sequence ID" value="KAJ8410868.1"/>
    <property type="molecule type" value="Genomic_DNA"/>
</dbReference>
<comment type="catalytic activity">
    <reaction evidence="14">
        <text>an alpha-Neu5Ac-(2-&gt;3)-beta-D-Gal-(1-&gt;4)-beta-D-GlcNAc6S derivative + GDP-beta-L-fucose = an alpha-Neu5Ac-(2-&gt;3)-beta-D-Gal-(1-&gt;4)-[alpha-L-Fuc-(1-&gt;3)]-beta-D-GlcNAc6S derivative + GDP + H(+)</text>
        <dbReference type="Rhea" id="RHEA:62004"/>
        <dbReference type="ChEBI" id="CHEBI:15378"/>
        <dbReference type="ChEBI" id="CHEBI:57273"/>
        <dbReference type="ChEBI" id="CHEBI:58189"/>
        <dbReference type="ChEBI" id="CHEBI:145344"/>
        <dbReference type="ChEBI" id="CHEBI:145345"/>
    </reaction>
    <physiologicalReaction direction="left-to-right" evidence="14">
        <dbReference type="Rhea" id="RHEA:62005"/>
    </physiologicalReaction>
</comment>
<dbReference type="InterPro" id="IPR031481">
    <property type="entry name" value="Glyco_tran_10_N"/>
</dbReference>
<keyword evidence="5 18" id="KW-0808">Transferase</keyword>
<comment type="catalytic activity">
    <reaction evidence="16">
        <text>an N-acetyl-alpha-neuraminyl-(2-&gt;3)-beta-D-galactosyl-(1-&gt;4)-N-acetyl-beta-D-glucosaminyl derivative + GDP-beta-L-fucose = an alpha-Neu5Ac-(2-&gt;3)-beta-D-Gal-(1-&gt;4)-[alpha-L-Fuc-(1-&gt;3)]-beta-D-GlcNAc derivative + GDP + H(+)</text>
        <dbReference type="Rhea" id="RHEA:56076"/>
        <dbReference type="ChEBI" id="CHEBI:15378"/>
        <dbReference type="ChEBI" id="CHEBI:57273"/>
        <dbReference type="ChEBI" id="CHEBI:58189"/>
        <dbReference type="ChEBI" id="CHEBI:136545"/>
        <dbReference type="ChEBI" id="CHEBI:139509"/>
    </reaction>
    <physiologicalReaction direction="left-to-right" evidence="16">
        <dbReference type="Rhea" id="RHEA:56077"/>
    </physiologicalReaction>
</comment>